<feature type="chain" id="PRO_5003021000" description="Beta-lactamase" evidence="8">
    <location>
        <begin position="20"/>
        <end position="277"/>
    </location>
</feature>
<dbReference type="NCBIfam" id="NF012161">
    <property type="entry name" value="bla_class_D_main"/>
    <property type="match status" value="1"/>
</dbReference>
<protein>
    <recommendedName>
        <fullName evidence="2 7">Beta-lactamase</fullName>
        <ecNumber evidence="2 7">3.5.2.6</ecNumber>
    </recommendedName>
</protein>
<feature type="signal peptide" evidence="8">
    <location>
        <begin position="1"/>
        <end position="19"/>
    </location>
</feature>
<dbReference type="eggNOG" id="COG2602">
    <property type="taxonomic scope" value="Bacteria"/>
</dbReference>
<evidence type="ECO:0000256" key="8">
    <source>
        <dbReference type="SAM" id="SignalP"/>
    </source>
</evidence>
<dbReference type="GO" id="GO:0008800">
    <property type="term" value="F:beta-lactamase activity"/>
    <property type="evidence" value="ECO:0007669"/>
    <property type="project" value="UniProtKB-UniRule"/>
</dbReference>
<dbReference type="SUPFAM" id="SSF56601">
    <property type="entry name" value="beta-lactamase/transpeptidase-like"/>
    <property type="match status" value="1"/>
</dbReference>
<organism evidence="10 11">
    <name type="scientific">Sebaldella termitidis (strain ATCC 33386 / NCTC 11300)</name>
    <dbReference type="NCBI Taxonomy" id="526218"/>
    <lineage>
        <taxon>Bacteria</taxon>
        <taxon>Fusobacteriati</taxon>
        <taxon>Fusobacteriota</taxon>
        <taxon>Fusobacteriia</taxon>
        <taxon>Fusobacteriales</taxon>
        <taxon>Leptotrichiaceae</taxon>
        <taxon>Sebaldella</taxon>
    </lineage>
</organism>
<evidence type="ECO:0000256" key="6">
    <source>
        <dbReference type="PIRSR" id="PIRSR602137-50"/>
    </source>
</evidence>
<keyword evidence="5 7" id="KW-0046">Antibiotic resistance</keyword>
<feature type="domain" description="Penicillin-binding protein transpeptidase" evidence="9">
    <location>
        <begin position="60"/>
        <end position="255"/>
    </location>
</feature>
<dbReference type="InterPro" id="IPR001460">
    <property type="entry name" value="PCN-bd_Tpept"/>
</dbReference>
<evidence type="ECO:0000256" key="2">
    <source>
        <dbReference type="ARBA" id="ARBA00012865"/>
    </source>
</evidence>
<dbReference type="Gene3D" id="3.40.710.10">
    <property type="entry name" value="DD-peptidase/beta-lactamase superfamily"/>
    <property type="match status" value="1"/>
</dbReference>
<feature type="active site" description="Acyl-ester intermediate" evidence="6">
    <location>
        <position position="79"/>
    </location>
</feature>
<dbReference type="GO" id="GO:0017001">
    <property type="term" value="P:antibiotic catabolic process"/>
    <property type="evidence" value="ECO:0007669"/>
    <property type="project" value="InterPro"/>
</dbReference>
<dbReference type="GO" id="GO:0008658">
    <property type="term" value="F:penicillin binding"/>
    <property type="evidence" value="ECO:0007669"/>
    <property type="project" value="InterPro"/>
</dbReference>
<comment type="catalytic activity">
    <reaction evidence="7">
        <text>a beta-lactam + H2O = a substituted beta-amino acid</text>
        <dbReference type="Rhea" id="RHEA:20401"/>
        <dbReference type="ChEBI" id="CHEBI:15377"/>
        <dbReference type="ChEBI" id="CHEBI:35627"/>
        <dbReference type="ChEBI" id="CHEBI:140347"/>
        <dbReference type="EC" id="3.5.2.6"/>
    </reaction>
</comment>
<gene>
    <name evidence="10" type="ordered locus">Sterm_3353</name>
</gene>
<name>D1AQD3_SEBTE</name>
<dbReference type="Pfam" id="PF00905">
    <property type="entry name" value="Transpeptidase"/>
    <property type="match status" value="1"/>
</dbReference>
<dbReference type="GO" id="GO:0046677">
    <property type="term" value="P:response to antibiotic"/>
    <property type="evidence" value="ECO:0007669"/>
    <property type="project" value="UniProtKB-UniRule"/>
</dbReference>
<keyword evidence="4 7" id="KW-0378">Hydrolase</keyword>
<dbReference type="InterPro" id="IPR002137">
    <property type="entry name" value="Beta-lactam_class-D_AS"/>
</dbReference>
<evidence type="ECO:0000256" key="1">
    <source>
        <dbReference type="ARBA" id="ARBA00007898"/>
    </source>
</evidence>
<evidence type="ECO:0000259" key="9">
    <source>
        <dbReference type="Pfam" id="PF00905"/>
    </source>
</evidence>
<dbReference type="AlphaFoldDB" id="D1AQD3"/>
<sequence>MKRILLVIMLAFSTILCKAQPKSENTVNNAASGGIQEENLQKYFDDLNIKGSITIYDYKNKKWYYSDKKDSEKRTLPASTFKIPNSLISIEEYAVKDENEVLKWDGVIREFPAHNADTDLKTAFKNSTVWFHREMSRRVGIDKYRKYLKEFNYGNQKLSGIPDYFWLDNTLVISPAEQINFLSGLYDEKYPLSKRTYNIVKNVMIEKKTDSYTLRAKTGSGLVKTLDIGWYVGYIETKDNVYFFATRLQQDEPDKNDDFLNLRKTITFNIFQDMGVM</sequence>
<reference evidence="11" key="1">
    <citation type="submission" date="2009-09" db="EMBL/GenBank/DDBJ databases">
        <title>The complete chromosome of Sebaldella termitidis ATCC 33386.</title>
        <authorList>
            <consortium name="US DOE Joint Genome Institute (JGI-PGF)"/>
            <person name="Lucas S."/>
            <person name="Copeland A."/>
            <person name="Lapidus A."/>
            <person name="Glavina del Rio T."/>
            <person name="Dalin E."/>
            <person name="Tice H."/>
            <person name="Bruce D."/>
            <person name="Goodwin L."/>
            <person name="Pitluck S."/>
            <person name="Kyrpides N."/>
            <person name="Mavromatis K."/>
            <person name="Ivanova N."/>
            <person name="Mikhailova N."/>
            <person name="Sims D."/>
            <person name="Meincke L."/>
            <person name="Brettin T."/>
            <person name="Detter J.C."/>
            <person name="Han C."/>
            <person name="Larimer F."/>
            <person name="Land M."/>
            <person name="Hauser L."/>
            <person name="Markowitz V."/>
            <person name="Cheng J.F."/>
            <person name="Hugenholtz P."/>
            <person name="Woyke T."/>
            <person name="Wu D."/>
            <person name="Eisen J.A."/>
        </authorList>
    </citation>
    <scope>NUCLEOTIDE SEQUENCE [LARGE SCALE GENOMIC DNA]</scope>
    <source>
        <strain evidence="11">ATCC 33386 / NCTC 11300</strain>
    </source>
</reference>
<accession>D1AQD3</accession>
<dbReference type="InterPro" id="IPR012338">
    <property type="entry name" value="Beta-lactam/transpept-like"/>
</dbReference>
<evidence type="ECO:0000256" key="4">
    <source>
        <dbReference type="ARBA" id="ARBA00022801"/>
    </source>
</evidence>
<comment type="similarity">
    <text evidence="1 7">Belongs to the class-D beta-lactamase family.</text>
</comment>
<keyword evidence="11" id="KW-1185">Reference proteome</keyword>
<evidence type="ECO:0000256" key="7">
    <source>
        <dbReference type="RuleBase" id="RU361140"/>
    </source>
</evidence>
<proteinExistence type="inferred from homology"/>
<dbReference type="EC" id="3.5.2.6" evidence="2 7"/>
<dbReference type="EMBL" id="CP001739">
    <property type="protein sequence ID" value="ACZ10193.1"/>
    <property type="molecule type" value="Genomic_DNA"/>
</dbReference>
<evidence type="ECO:0000256" key="5">
    <source>
        <dbReference type="ARBA" id="ARBA00023251"/>
    </source>
</evidence>
<dbReference type="STRING" id="526218.Sterm_3353"/>
<dbReference type="KEGG" id="str:Sterm_3353"/>
<keyword evidence="3 8" id="KW-0732">Signal</keyword>
<evidence type="ECO:0000313" key="11">
    <source>
        <dbReference type="Proteomes" id="UP000000845"/>
    </source>
</evidence>
<reference evidence="10 11" key="2">
    <citation type="journal article" date="2010" name="Stand. Genomic Sci.">
        <title>Complete genome sequence of Sebaldella termitidis type strain (NCTC 11300).</title>
        <authorList>
            <person name="Harmon-Smith M."/>
            <person name="Celia L."/>
            <person name="Chertkov O."/>
            <person name="Lapidus A."/>
            <person name="Copeland A."/>
            <person name="Glavina Del Rio T."/>
            <person name="Nolan M."/>
            <person name="Lucas S."/>
            <person name="Tice H."/>
            <person name="Cheng J.F."/>
            <person name="Han C."/>
            <person name="Detter J.C."/>
            <person name="Bruce D."/>
            <person name="Goodwin L."/>
            <person name="Pitluck S."/>
            <person name="Pati A."/>
            <person name="Liolios K."/>
            <person name="Ivanova N."/>
            <person name="Mavromatis K."/>
            <person name="Mikhailova N."/>
            <person name="Chen A."/>
            <person name="Palaniappan K."/>
            <person name="Land M."/>
            <person name="Hauser L."/>
            <person name="Chang Y.J."/>
            <person name="Jeffries C.D."/>
            <person name="Brettin T."/>
            <person name="Goker M."/>
            <person name="Beck B."/>
            <person name="Bristow J."/>
            <person name="Eisen J.A."/>
            <person name="Markowitz V."/>
            <person name="Hugenholtz P."/>
            <person name="Kyrpides N.C."/>
            <person name="Klenk H.P."/>
            <person name="Chen F."/>
        </authorList>
    </citation>
    <scope>NUCLEOTIDE SEQUENCE [LARGE SCALE GENOMIC DNA]</scope>
    <source>
        <strain evidence="11">ATCC 33386 / NCTC 11300</strain>
    </source>
</reference>
<dbReference type="HOGENOM" id="CLU_035412_3_0_0"/>
<dbReference type="RefSeq" id="WP_012862775.1">
    <property type="nucleotide sequence ID" value="NC_013517.1"/>
</dbReference>
<evidence type="ECO:0000256" key="3">
    <source>
        <dbReference type="ARBA" id="ARBA00022729"/>
    </source>
</evidence>
<feature type="modified residue" description="N6-carboxylysine" evidence="6">
    <location>
        <position position="82"/>
    </location>
</feature>
<evidence type="ECO:0000313" key="10">
    <source>
        <dbReference type="EMBL" id="ACZ10193.1"/>
    </source>
</evidence>
<dbReference type="PROSITE" id="PS00337">
    <property type="entry name" value="BETA_LACTAMASE_D"/>
    <property type="match status" value="1"/>
</dbReference>
<dbReference type="Proteomes" id="UP000000845">
    <property type="component" value="Chromosome"/>
</dbReference>